<keyword evidence="15" id="KW-0413">Isomerase</keyword>
<dbReference type="UniPathway" id="UPA00048">
    <property type="reaction ID" value="UER00071"/>
</dbReference>
<comment type="pathway">
    <text evidence="3 12">Amino-acid biosynthesis; L-leucine biosynthesis; L-leucine from 3-methyl-2-oxobutanoate: step 2/4.</text>
</comment>
<feature type="region of interest" description="Disordered" evidence="13">
    <location>
        <begin position="418"/>
        <end position="445"/>
    </location>
</feature>
<dbReference type="RefSeq" id="WP_054295007.1">
    <property type="nucleotide sequence ID" value="NZ_CP012752.1"/>
</dbReference>
<dbReference type="GO" id="GO:0016853">
    <property type="term" value="F:isomerase activity"/>
    <property type="evidence" value="ECO:0007669"/>
    <property type="project" value="UniProtKB-KW"/>
</dbReference>
<feature type="binding site" evidence="12">
    <location>
        <position position="408"/>
    </location>
    <ligand>
        <name>[4Fe-4S] cluster</name>
        <dbReference type="ChEBI" id="CHEBI:49883"/>
    </ligand>
</feature>
<keyword evidence="5 12" id="KW-0004">4Fe-4S</keyword>
<keyword evidence="11 12" id="KW-0100">Branched-chain amino acid biosynthesis</keyword>
<dbReference type="GO" id="GO:0009098">
    <property type="term" value="P:L-leucine biosynthetic process"/>
    <property type="evidence" value="ECO:0007669"/>
    <property type="project" value="UniProtKB-UniRule"/>
</dbReference>
<dbReference type="AlphaFoldDB" id="A0A0N9I517"/>
<dbReference type="NCBIfam" id="TIGR00170">
    <property type="entry name" value="leuC"/>
    <property type="match status" value="1"/>
</dbReference>
<keyword evidence="16" id="KW-1185">Reference proteome</keyword>
<keyword evidence="10 12" id="KW-0456">Lyase</keyword>
<dbReference type="EC" id="4.2.1.33" evidence="12"/>
<evidence type="ECO:0000256" key="13">
    <source>
        <dbReference type="SAM" id="MobiDB-lite"/>
    </source>
</evidence>
<dbReference type="PROSITE" id="PS01244">
    <property type="entry name" value="ACONITASE_2"/>
    <property type="match status" value="1"/>
</dbReference>
<dbReference type="EMBL" id="CP012752">
    <property type="protein sequence ID" value="ALG13118.1"/>
    <property type="molecule type" value="Genomic_DNA"/>
</dbReference>
<dbReference type="UniPathway" id="UPA00946"/>
<reference evidence="15 16" key="1">
    <citation type="submission" date="2015-07" db="EMBL/GenBank/DDBJ databases">
        <title>Genome sequencing of Kibdelosporangium phytohabitans.</title>
        <authorList>
            <person name="Qin S."/>
            <person name="Xing K."/>
        </authorList>
    </citation>
    <scope>NUCLEOTIDE SEQUENCE [LARGE SCALE GENOMIC DNA]</scope>
    <source>
        <strain evidence="15 16">KLBMP1111</strain>
    </source>
</reference>
<dbReference type="InterPro" id="IPR015931">
    <property type="entry name" value="Acnase/IPM_dHydase_lsu_aba_1/3"/>
</dbReference>
<dbReference type="InterPro" id="IPR036008">
    <property type="entry name" value="Aconitase_4Fe-4S_dom"/>
</dbReference>
<keyword evidence="7 12" id="KW-0479">Metal-binding</keyword>
<name>A0A0N9I517_9PSEU</name>
<protein>
    <recommendedName>
        <fullName evidence="12">3-isopropylmalate dehydratase large subunit</fullName>
        <ecNumber evidence="12">4.2.1.33</ecNumber>
    </recommendedName>
    <alternativeName>
        <fullName evidence="12">Alpha-IPM isomerase</fullName>
        <shortName evidence="12">IPMI</shortName>
    </alternativeName>
    <alternativeName>
        <fullName evidence="12">Isopropylmalate isomerase</fullName>
    </alternativeName>
</protein>
<dbReference type="InterPro" id="IPR033941">
    <property type="entry name" value="IPMI_cat"/>
</dbReference>
<evidence type="ECO:0000256" key="4">
    <source>
        <dbReference type="ARBA" id="ARBA00022430"/>
    </source>
</evidence>
<evidence type="ECO:0000256" key="6">
    <source>
        <dbReference type="ARBA" id="ARBA00022605"/>
    </source>
</evidence>
<dbReference type="InterPro" id="IPR004430">
    <property type="entry name" value="3-IsopropMal_deHydase_lsu"/>
</dbReference>
<dbReference type="PRINTS" id="PR00415">
    <property type="entry name" value="ACONITASE"/>
</dbReference>
<dbReference type="SUPFAM" id="SSF53732">
    <property type="entry name" value="Aconitase iron-sulfur domain"/>
    <property type="match status" value="1"/>
</dbReference>
<dbReference type="Pfam" id="PF00330">
    <property type="entry name" value="Aconitase"/>
    <property type="match status" value="1"/>
</dbReference>
<proteinExistence type="inferred from homology"/>
<dbReference type="Proteomes" id="UP000063699">
    <property type="component" value="Chromosome"/>
</dbReference>
<dbReference type="GO" id="GO:0046872">
    <property type="term" value="F:metal ion binding"/>
    <property type="evidence" value="ECO:0007669"/>
    <property type="project" value="UniProtKB-KW"/>
</dbReference>
<dbReference type="NCBIfam" id="NF009116">
    <property type="entry name" value="PRK12466.1"/>
    <property type="match status" value="1"/>
</dbReference>
<dbReference type="GO" id="GO:0003861">
    <property type="term" value="F:3-isopropylmalate dehydratase activity"/>
    <property type="evidence" value="ECO:0007669"/>
    <property type="project" value="UniProtKB-UniRule"/>
</dbReference>
<evidence type="ECO:0000313" key="16">
    <source>
        <dbReference type="Proteomes" id="UP000063699"/>
    </source>
</evidence>
<feature type="binding site" evidence="12">
    <location>
        <position position="411"/>
    </location>
    <ligand>
        <name>[4Fe-4S] cluster</name>
        <dbReference type="ChEBI" id="CHEBI:49883"/>
    </ligand>
</feature>
<dbReference type="FunFam" id="3.30.499.10:FF:000007">
    <property type="entry name" value="3-isopropylmalate dehydratase large subunit"/>
    <property type="match status" value="1"/>
</dbReference>
<evidence type="ECO:0000256" key="5">
    <source>
        <dbReference type="ARBA" id="ARBA00022485"/>
    </source>
</evidence>
<dbReference type="PANTHER" id="PTHR43822:SF9">
    <property type="entry name" value="3-ISOPROPYLMALATE DEHYDRATASE"/>
    <property type="match status" value="1"/>
</dbReference>
<dbReference type="STRING" id="860235.AOZ06_45250"/>
<evidence type="ECO:0000256" key="8">
    <source>
        <dbReference type="ARBA" id="ARBA00023004"/>
    </source>
</evidence>
<evidence type="ECO:0000256" key="10">
    <source>
        <dbReference type="ARBA" id="ARBA00023239"/>
    </source>
</evidence>
<evidence type="ECO:0000259" key="14">
    <source>
        <dbReference type="Pfam" id="PF00330"/>
    </source>
</evidence>
<feature type="domain" description="Aconitase/3-isopropylmalate dehydratase large subunit alpha/beta/alpha" evidence="14">
    <location>
        <begin position="7"/>
        <end position="458"/>
    </location>
</feature>
<comment type="catalytic activity">
    <reaction evidence="1 12">
        <text>(2R,3S)-3-isopropylmalate = (2S)-2-isopropylmalate</text>
        <dbReference type="Rhea" id="RHEA:32287"/>
        <dbReference type="ChEBI" id="CHEBI:1178"/>
        <dbReference type="ChEBI" id="CHEBI:35121"/>
        <dbReference type="EC" id="4.2.1.33"/>
    </reaction>
</comment>
<keyword evidence="6 12" id="KW-0028">Amino-acid biosynthesis</keyword>
<dbReference type="InterPro" id="IPR050067">
    <property type="entry name" value="IPM_dehydratase_rel_enz"/>
</dbReference>
<dbReference type="HAMAP" id="MF_01026">
    <property type="entry name" value="LeuC_type1"/>
    <property type="match status" value="1"/>
</dbReference>
<evidence type="ECO:0000256" key="7">
    <source>
        <dbReference type="ARBA" id="ARBA00022723"/>
    </source>
</evidence>
<organism evidence="15 16">
    <name type="scientific">Kibdelosporangium phytohabitans</name>
    <dbReference type="NCBI Taxonomy" id="860235"/>
    <lineage>
        <taxon>Bacteria</taxon>
        <taxon>Bacillati</taxon>
        <taxon>Actinomycetota</taxon>
        <taxon>Actinomycetes</taxon>
        <taxon>Pseudonocardiales</taxon>
        <taxon>Pseudonocardiaceae</taxon>
        <taxon>Kibdelosporangium</taxon>
    </lineage>
</organism>
<accession>A0A0N9I517</accession>
<evidence type="ECO:0000256" key="3">
    <source>
        <dbReference type="ARBA" id="ARBA00004729"/>
    </source>
</evidence>
<evidence type="ECO:0000256" key="9">
    <source>
        <dbReference type="ARBA" id="ARBA00023014"/>
    </source>
</evidence>
<comment type="subunit">
    <text evidence="12">Heterodimer of LeuC and LeuD.</text>
</comment>
<comment type="function">
    <text evidence="2 12">Catalyzes the isomerization between 2-isopropylmalate and 3-isopropylmalate, via the formation of 2-isopropylmaleate.</text>
</comment>
<evidence type="ECO:0000256" key="2">
    <source>
        <dbReference type="ARBA" id="ARBA00002695"/>
    </source>
</evidence>
<dbReference type="PROSITE" id="PS00450">
    <property type="entry name" value="ACONITASE_1"/>
    <property type="match status" value="1"/>
</dbReference>
<sequence length="478" mass="50998">MGHTLAEKVWNSHVVRRGEGDEPDLLYIDLHLIHEVTSPQAFDGLRQAGRPVRRTDLTVATEDHNVPTVDVQLPIADPVSRTQVETLRRNCAEFGVPLYQMGHDEQGIVHVIGPQLGLTQPGMTVVCGDSHTSTHGAFGAMAFGIGTSEVEHVLATQTLPLKPFKTMAINVAGSLRPGVTAKDIILAVIAKIGTGGGQGYVLEYRGSAIEELSMEARMTVCNMSIEAGARAGLIAPDETTFAYLKGRKHAPRDADWDAAVADWKQLRTDDDAVFDAEVDLDADDLTPYVTWGTNPGQGLPLSGNVPDPERIADENERAAAEKALSYMDLEPGTPLREIQVDTVFLGSCTNGRIEDLRAAADVLRGHKVATGVRMLVVPGSMRVREAAESEGLHEVFLSAGAEWRSAGCSMCLGMNPDQLKPGERSASTSNRNFEGRQGKGGRTHLVSPLVAAATAVRGTLSSPEDLLAVSSTGTAGTD</sequence>
<evidence type="ECO:0000256" key="1">
    <source>
        <dbReference type="ARBA" id="ARBA00000491"/>
    </source>
</evidence>
<dbReference type="Gene3D" id="3.30.499.10">
    <property type="entry name" value="Aconitase, domain 3"/>
    <property type="match status" value="2"/>
</dbReference>
<feature type="binding site" evidence="12">
    <location>
        <position position="348"/>
    </location>
    <ligand>
        <name>[4Fe-4S] cluster</name>
        <dbReference type="ChEBI" id="CHEBI:49883"/>
    </ligand>
</feature>
<comment type="cofactor">
    <cofactor evidence="12">
        <name>[4Fe-4S] cluster</name>
        <dbReference type="ChEBI" id="CHEBI:49883"/>
    </cofactor>
    <text evidence="12">Binds 1 [4Fe-4S] cluster per subunit.</text>
</comment>
<keyword evidence="9 12" id="KW-0411">Iron-sulfur</keyword>
<dbReference type="KEGG" id="kphy:AOZ06_45250"/>
<dbReference type="CDD" id="cd01583">
    <property type="entry name" value="IPMI"/>
    <property type="match status" value="1"/>
</dbReference>
<dbReference type="PANTHER" id="PTHR43822">
    <property type="entry name" value="HOMOACONITASE, MITOCHONDRIAL-RELATED"/>
    <property type="match status" value="1"/>
</dbReference>
<dbReference type="InterPro" id="IPR018136">
    <property type="entry name" value="Aconitase_4Fe-4S_BS"/>
</dbReference>
<dbReference type="OrthoDB" id="9802769at2"/>
<dbReference type="InterPro" id="IPR001030">
    <property type="entry name" value="Acoase/IPM_deHydtase_lsu_aba"/>
</dbReference>
<evidence type="ECO:0000256" key="12">
    <source>
        <dbReference type="HAMAP-Rule" id="MF_01026"/>
    </source>
</evidence>
<evidence type="ECO:0000313" key="15">
    <source>
        <dbReference type="EMBL" id="ALG13118.1"/>
    </source>
</evidence>
<keyword evidence="4 12" id="KW-0432">Leucine biosynthesis</keyword>
<comment type="similarity">
    <text evidence="12">Belongs to the aconitase/IPM isomerase family. LeuC type 1 subfamily.</text>
</comment>
<evidence type="ECO:0000256" key="11">
    <source>
        <dbReference type="ARBA" id="ARBA00023304"/>
    </source>
</evidence>
<gene>
    <name evidence="12" type="primary">leuC</name>
    <name evidence="15" type="ORF">AOZ06_45250</name>
</gene>
<dbReference type="NCBIfam" id="NF004016">
    <property type="entry name" value="PRK05478.1"/>
    <property type="match status" value="1"/>
</dbReference>
<dbReference type="GO" id="GO:0051539">
    <property type="term" value="F:4 iron, 4 sulfur cluster binding"/>
    <property type="evidence" value="ECO:0007669"/>
    <property type="project" value="UniProtKB-KW"/>
</dbReference>
<keyword evidence="8 12" id="KW-0408">Iron</keyword>